<dbReference type="Proteomes" id="UP001591681">
    <property type="component" value="Unassembled WGS sequence"/>
</dbReference>
<proteinExistence type="predicted"/>
<keyword evidence="2" id="KW-1185">Reference proteome</keyword>
<name>A0ABD1JT71_9TELE</name>
<sequence>MQYTRGERRATQHSAIIWTLGGIPQCSDDRVRHFTRNNGGAQREAVRLREPSACLSWAEGSLLASMAQSQASQNPDILSPDVLNQLLEMLDQSAFHSVQPIELNFSESPANGSPSNTIQISMDCITMREAEEPYTVRGVKGCYMGQKGRVG</sequence>
<organism evidence="1 2">
    <name type="scientific">Coilia grayii</name>
    <name type="common">Gray's grenadier anchovy</name>
    <dbReference type="NCBI Taxonomy" id="363190"/>
    <lineage>
        <taxon>Eukaryota</taxon>
        <taxon>Metazoa</taxon>
        <taxon>Chordata</taxon>
        <taxon>Craniata</taxon>
        <taxon>Vertebrata</taxon>
        <taxon>Euteleostomi</taxon>
        <taxon>Actinopterygii</taxon>
        <taxon>Neopterygii</taxon>
        <taxon>Teleostei</taxon>
        <taxon>Clupei</taxon>
        <taxon>Clupeiformes</taxon>
        <taxon>Clupeoidei</taxon>
        <taxon>Engraulidae</taxon>
        <taxon>Coilinae</taxon>
        <taxon>Coilia</taxon>
    </lineage>
</organism>
<accession>A0ABD1JT71</accession>
<comment type="caution">
    <text evidence="1">The sequence shown here is derived from an EMBL/GenBank/DDBJ whole genome shotgun (WGS) entry which is preliminary data.</text>
</comment>
<dbReference type="AlphaFoldDB" id="A0ABD1JT71"/>
<reference evidence="1 2" key="1">
    <citation type="submission" date="2024-09" db="EMBL/GenBank/DDBJ databases">
        <title>A chromosome-level genome assembly of Gray's grenadier anchovy, Coilia grayii.</title>
        <authorList>
            <person name="Fu Z."/>
        </authorList>
    </citation>
    <scope>NUCLEOTIDE SEQUENCE [LARGE SCALE GENOMIC DNA]</scope>
    <source>
        <strain evidence="1">G4</strain>
        <tissue evidence="1">Muscle</tissue>
    </source>
</reference>
<gene>
    <name evidence="1" type="ORF">ACEWY4_014759</name>
</gene>
<protein>
    <submittedName>
        <fullName evidence="1">Uncharacterized protein</fullName>
    </submittedName>
</protein>
<evidence type="ECO:0000313" key="2">
    <source>
        <dbReference type="Proteomes" id="UP001591681"/>
    </source>
</evidence>
<evidence type="ECO:0000313" key="1">
    <source>
        <dbReference type="EMBL" id="KAL2090071.1"/>
    </source>
</evidence>
<dbReference type="EMBL" id="JBHFQA010000012">
    <property type="protein sequence ID" value="KAL2090071.1"/>
    <property type="molecule type" value="Genomic_DNA"/>
</dbReference>